<dbReference type="EMBL" id="HBUF01074025">
    <property type="protein sequence ID" value="CAG6630528.1"/>
    <property type="molecule type" value="Transcribed_RNA"/>
</dbReference>
<keyword evidence="9 10" id="KW-0238">DNA-binding</keyword>
<dbReference type="InterPro" id="IPR016558">
    <property type="entry name" value="DNA_primase_lsu_euk"/>
</dbReference>
<evidence type="ECO:0000256" key="4">
    <source>
        <dbReference type="ARBA" id="ARBA00022515"/>
    </source>
</evidence>
<dbReference type="Pfam" id="PF04104">
    <property type="entry name" value="DNA_primase_lrg"/>
    <property type="match status" value="1"/>
</dbReference>
<accession>A0A8D8SY94</accession>
<feature type="domain" description="DNA primase large subunit C-terminal" evidence="12">
    <location>
        <begin position="285"/>
        <end position="455"/>
    </location>
</feature>
<evidence type="ECO:0000256" key="5">
    <source>
        <dbReference type="ARBA" id="ARBA00022705"/>
    </source>
</evidence>
<reference evidence="13" key="1">
    <citation type="submission" date="2021-05" db="EMBL/GenBank/DDBJ databases">
        <authorList>
            <person name="Alioto T."/>
            <person name="Alioto T."/>
            <person name="Gomez Garrido J."/>
        </authorList>
    </citation>
    <scope>NUCLEOTIDE SEQUENCE</scope>
</reference>
<dbReference type="InterPro" id="IPR007238">
    <property type="entry name" value="DNA_primase_lsu_euk/arc"/>
</dbReference>
<keyword evidence="3 10" id="KW-0004">4Fe-4S</keyword>
<keyword evidence="8 10" id="KW-0411">Iron-sulfur</keyword>
<dbReference type="GO" id="GO:0046872">
    <property type="term" value="F:metal ion binding"/>
    <property type="evidence" value="ECO:0007669"/>
    <property type="project" value="UniProtKB-UniRule"/>
</dbReference>
<dbReference type="GO" id="GO:0003677">
    <property type="term" value="F:DNA binding"/>
    <property type="evidence" value="ECO:0007669"/>
    <property type="project" value="UniProtKB-UniRule"/>
</dbReference>
<feature type="binding site" evidence="11">
    <location>
        <position position="293"/>
    </location>
    <ligand>
        <name>[4Fe-4S] cluster</name>
        <dbReference type="ChEBI" id="CHEBI:49883"/>
    </ligand>
</feature>
<dbReference type="Gene3D" id="1.20.930.80">
    <property type="match status" value="1"/>
</dbReference>
<evidence type="ECO:0000256" key="9">
    <source>
        <dbReference type="ARBA" id="ARBA00023125"/>
    </source>
</evidence>
<dbReference type="GO" id="GO:0051539">
    <property type="term" value="F:4 iron, 4 sulfur cluster binding"/>
    <property type="evidence" value="ECO:0007669"/>
    <property type="project" value="UniProtKB-UniRule"/>
</dbReference>
<comment type="function">
    <text evidence="10">DNA primase is the polymerase that synthesizes small RNA primers for the Okazaki fragments made during discontinuous DNA replication.</text>
</comment>
<dbReference type="CDD" id="cd07322">
    <property type="entry name" value="PriL_PriS_Eukaryotic"/>
    <property type="match status" value="1"/>
</dbReference>
<keyword evidence="4 10" id="KW-0639">Primosome</keyword>
<dbReference type="GO" id="GO:0006269">
    <property type="term" value="P:DNA replication, synthesis of primer"/>
    <property type="evidence" value="ECO:0007669"/>
    <property type="project" value="UniProtKB-KW"/>
</dbReference>
<evidence type="ECO:0000256" key="2">
    <source>
        <dbReference type="ARBA" id="ARBA00019038"/>
    </source>
</evidence>
<dbReference type="PANTHER" id="PTHR10537:SF3">
    <property type="entry name" value="DNA PRIMASE LARGE SUBUNIT"/>
    <property type="match status" value="1"/>
</dbReference>
<protein>
    <recommendedName>
        <fullName evidence="2 10">DNA primase large subunit</fullName>
    </recommendedName>
</protein>
<evidence type="ECO:0000256" key="3">
    <source>
        <dbReference type="ARBA" id="ARBA00022485"/>
    </source>
</evidence>
<evidence type="ECO:0000313" key="13">
    <source>
        <dbReference type="EMBL" id="CAG6674562.1"/>
    </source>
</evidence>
<feature type="binding site" evidence="11">
    <location>
        <position position="372"/>
    </location>
    <ligand>
        <name>[4Fe-4S] cluster</name>
        <dbReference type="ChEBI" id="CHEBI:49883"/>
    </ligand>
</feature>
<dbReference type="PIRSF" id="PIRSF009449">
    <property type="entry name" value="DNA_primase_large_subunit"/>
    <property type="match status" value="1"/>
</dbReference>
<organism evidence="13">
    <name type="scientific">Cacopsylla melanoneura</name>
    <dbReference type="NCBI Taxonomy" id="428564"/>
    <lineage>
        <taxon>Eukaryota</taxon>
        <taxon>Metazoa</taxon>
        <taxon>Ecdysozoa</taxon>
        <taxon>Arthropoda</taxon>
        <taxon>Hexapoda</taxon>
        <taxon>Insecta</taxon>
        <taxon>Pterygota</taxon>
        <taxon>Neoptera</taxon>
        <taxon>Paraneoptera</taxon>
        <taxon>Hemiptera</taxon>
        <taxon>Sternorrhyncha</taxon>
        <taxon>Psylloidea</taxon>
        <taxon>Psyllidae</taxon>
        <taxon>Psyllinae</taxon>
        <taxon>Cacopsylla</taxon>
    </lineage>
</organism>
<dbReference type="Pfam" id="PF26466">
    <property type="entry name" value="DNA_primase_lrg_N"/>
    <property type="match status" value="1"/>
</dbReference>
<keyword evidence="5 10" id="KW-0235">DNA replication</keyword>
<comment type="similarity">
    <text evidence="1 10">Belongs to the eukaryotic-type primase large subunit family.</text>
</comment>
<dbReference type="EMBL" id="HBUF01582421">
    <property type="protein sequence ID" value="CAG6770671.1"/>
    <property type="molecule type" value="Transcribed_RNA"/>
</dbReference>
<evidence type="ECO:0000259" key="12">
    <source>
        <dbReference type="Pfam" id="PF04104"/>
    </source>
</evidence>
<dbReference type="GO" id="GO:0006270">
    <property type="term" value="P:DNA replication initiation"/>
    <property type="evidence" value="ECO:0007669"/>
    <property type="project" value="TreeGrafter"/>
</dbReference>
<dbReference type="EMBL" id="HBUF01234202">
    <property type="protein sequence ID" value="CAG6674562.1"/>
    <property type="molecule type" value="Transcribed_RNA"/>
</dbReference>
<sequence length="482" mass="55927">MNFVARKRRILVDTGFSEYEMGLYNNDLQMYTTPPETKITLREFEDQALERVKVYRIIEQTSAKGITKLSEEWRKAILDEIKSQGLKTFVKVFTGTGLGKLEADYEGRRKDHITHFICRLTYSRTEELRRWFMTQEMDLFRLRWHYLSSEGRQAFLKSNNLSYTNISEDEMSRLLTLSNGLVDSTKEYYKIPFTEVFDLISRRRIFLHKGFGYITSQDIISVIATQYRSFMSKQLMLCSNLYSRIIEDERLKAILGNLNTVYTGKNYTVGSGNAHEIDIKQLGNIARRAFPPCMLSLYSTLTTQHHLKHFGRLQLVLFLKGIGVKMEDALFLYRSEFTKKMDPDKFDKEHSYNIRHSYGKEGKRTNYTPYACMKIVNLNGGGAGETHGCPFKTFESNQLNKFLTDNISNPEPGEVREIIELAKNKHYQICCTKYFQTKNPGVKLNSIIEHPNQYFELSYSDGNATSNKTGVKQEEKKPVPSS</sequence>
<dbReference type="GO" id="GO:0005658">
    <property type="term" value="C:alpha DNA polymerase:primase complex"/>
    <property type="evidence" value="ECO:0007669"/>
    <property type="project" value="TreeGrafter"/>
</dbReference>
<name>A0A8D8SY94_9HEMI</name>
<proteinExistence type="inferred from homology"/>
<dbReference type="EMBL" id="HBUF01074024">
    <property type="protein sequence ID" value="CAG6630527.1"/>
    <property type="molecule type" value="Transcribed_RNA"/>
</dbReference>
<keyword evidence="6 10" id="KW-0479">Metal-binding</keyword>
<evidence type="ECO:0000256" key="11">
    <source>
        <dbReference type="PIRSR" id="PIRSR009449-1"/>
    </source>
</evidence>
<evidence type="ECO:0000256" key="7">
    <source>
        <dbReference type="ARBA" id="ARBA00023004"/>
    </source>
</evidence>
<dbReference type="PANTHER" id="PTHR10537">
    <property type="entry name" value="DNA PRIMASE LARGE SUBUNIT"/>
    <property type="match status" value="1"/>
</dbReference>
<evidence type="ECO:0000256" key="8">
    <source>
        <dbReference type="ARBA" id="ARBA00023014"/>
    </source>
</evidence>
<feature type="binding site" evidence="11">
    <location>
        <position position="431"/>
    </location>
    <ligand>
        <name>[4Fe-4S] cluster</name>
        <dbReference type="ChEBI" id="CHEBI:49883"/>
    </ligand>
</feature>
<evidence type="ECO:0000256" key="6">
    <source>
        <dbReference type="ARBA" id="ARBA00022723"/>
    </source>
</evidence>
<dbReference type="InterPro" id="IPR058560">
    <property type="entry name" value="DNA_primase_C"/>
</dbReference>
<feature type="binding site" evidence="11">
    <location>
        <position position="389"/>
    </location>
    <ligand>
        <name>[4Fe-4S] cluster</name>
        <dbReference type="ChEBI" id="CHEBI:49883"/>
    </ligand>
</feature>
<keyword evidence="7 10" id="KW-0408">Iron</keyword>
<evidence type="ECO:0000256" key="10">
    <source>
        <dbReference type="PIRNR" id="PIRNR009449"/>
    </source>
</evidence>
<evidence type="ECO:0000256" key="1">
    <source>
        <dbReference type="ARBA" id="ARBA00010564"/>
    </source>
</evidence>
<comment type="cofactor">
    <cofactor evidence="10">
        <name>[4Fe-4S] cluster</name>
        <dbReference type="ChEBI" id="CHEBI:49883"/>
    </cofactor>
    <text evidence="10">Binds 1 [4Fe-4S] cluster.</text>
</comment>
<dbReference type="EMBL" id="HBUF01234201">
    <property type="protein sequence ID" value="CAG6674561.1"/>
    <property type="molecule type" value="Transcribed_RNA"/>
</dbReference>
<dbReference type="AlphaFoldDB" id="A0A8D8SY94"/>